<dbReference type="Proteomes" id="UP001500842">
    <property type="component" value="Unassembled WGS sequence"/>
</dbReference>
<proteinExistence type="predicted"/>
<dbReference type="Gene3D" id="3.50.50.60">
    <property type="entry name" value="FAD/NAD(P)-binding domain"/>
    <property type="match status" value="2"/>
</dbReference>
<name>A0ABN2AG17_9ACTN</name>
<accession>A0ABN2AG17</accession>
<dbReference type="PANTHER" id="PTHR43400:SF10">
    <property type="entry name" value="3-OXOSTEROID 1-DEHYDROGENASE"/>
    <property type="match status" value="1"/>
</dbReference>
<sequence length="525" mass="55068">MDKLTVDVVCVGSGVGGCAAAATAAHAGASVLLVEKASLVGGVTAYSGGQVWIPGTRQQAELGITDTVEDGIAYLEELAGGWGDPERTANLVRAAKEALEYFEAEHGFAARVIKDLPDYYYPHFPHAAADGRYVEPEEIDLETLGELGPLLRRSPIGSSGGGLGKDGVDGSVGGRFVQMGEGLAAHFLHAAQRAGVEIWTRSPARELVIEDGRVTGVVVSRDGEDVVVAARKGVVLATGGYDWNPDLVHRFEGVLDAHGSAAPAGIEGDHLVMAAPAGAAISYQPASRNVMQVGFPTGIIDEDGHDLHSSYRAVNPHEIIVNRSGRRFANESFYPALSAAMQTLDGADHSLPNWPCWLVFDAAYLEVGAARAPSLELAVSGDTIAEVAEAAGIDPVALEETVTRYNAMCAEGRDSEWGRGEQPWSMELFTDSETTADHNPSLGPISRPPFYAARMSRVQFGIGSAGLSVNKDAQVTTYAGDPIEGLYAVGNSAGRDDLGAALQSGVANMRGLAYGYLAGRHAASR</sequence>
<evidence type="ECO:0000256" key="4">
    <source>
        <dbReference type="ARBA" id="ARBA00023002"/>
    </source>
</evidence>
<evidence type="ECO:0000256" key="2">
    <source>
        <dbReference type="ARBA" id="ARBA00022630"/>
    </source>
</evidence>
<dbReference type="InterPro" id="IPR050315">
    <property type="entry name" value="FAD-oxidoreductase_2"/>
</dbReference>
<gene>
    <name evidence="6" type="ORF">GCM10009788_22850</name>
</gene>
<dbReference type="EMBL" id="BAAAOR010000016">
    <property type="protein sequence ID" value="GAA1518221.1"/>
    <property type="molecule type" value="Genomic_DNA"/>
</dbReference>
<evidence type="ECO:0000313" key="7">
    <source>
        <dbReference type="Proteomes" id="UP001500842"/>
    </source>
</evidence>
<dbReference type="Gene3D" id="3.90.700.10">
    <property type="entry name" value="Succinate dehydrogenase/fumarate reductase flavoprotein, catalytic domain"/>
    <property type="match status" value="1"/>
</dbReference>
<keyword evidence="2" id="KW-0285">Flavoprotein</keyword>
<dbReference type="Pfam" id="PF00890">
    <property type="entry name" value="FAD_binding_2"/>
    <property type="match status" value="1"/>
</dbReference>
<keyword evidence="4" id="KW-0560">Oxidoreductase</keyword>
<comment type="caution">
    <text evidence="6">The sequence shown here is derived from an EMBL/GenBank/DDBJ whole genome shotgun (WGS) entry which is preliminary data.</text>
</comment>
<keyword evidence="7" id="KW-1185">Reference proteome</keyword>
<evidence type="ECO:0000259" key="5">
    <source>
        <dbReference type="Pfam" id="PF00890"/>
    </source>
</evidence>
<reference evidence="6 7" key="1">
    <citation type="journal article" date="2019" name="Int. J. Syst. Evol. Microbiol.">
        <title>The Global Catalogue of Microorganisms (GCM) 10K type strain sequencing project: providing services to taxonomists for standard genome sequencing and annotation.</title>
        <authorList>
            <consortium name="The Broad Institute Genomics Platform"/>
            <consortium name="The Broad Institute Genome Sequencing Center for Infectious Disease"/>
            <person name="Wu L."/>
            <person name="Ma J."/>
        </authorList>
    </citation>
    <scope>NUCLEOTIDE SEQUENCE [LARGE SCALE GENOMIC DNA]</scope>
    <source>
        <strain evidence="6 7">JCM 14942</strain>
    </source>
</reference>
<feature type="domain" description="FAD-dependent oxidoreductase 2 FAD-binding" evidence="5">
    <location>
        <begin position="7"/>
        <end position="494"/>
    </location>
</feature>
<dbReference type="InterPro" id="IPR036188">
    <property type="entry name" value="FAD/NAD-bd_sf"/>
</dbReference>
<evidence type="ECO:0000256" key="3">
    <source>
        <dbReference type="ARBA" id="ARBA00022827"/>
    </source>
</evidence>
<comment type="cofactor">
    <cofactor evidence="1">
        <name>FAD</name>
        <dbReference type="ChEBI" id="CHEBI:57692"/>
    </cofactor>
</comment>
<dbReference type="PANTHER" id="PTHR43400">
    <property type="entry name" value="FUMARATE REDUCTASE"/>
    <property type="match status" value="1"/>
</dbReference>
<evidence type="ECO:0000256" key="1">
    <source>
        <dbReference type="ARBA" id="ARBA00001974"/>
    </source>
</evidence>
<organism evidence="6 7">
    <name type="scientific">Nocardioides humi</name>
    <dbReference type="NCBI Taxonomy" id="449461"/>
    <lineage>
        <taxon>Bacteria</taxon>
        <taxon>Bacillati</taxon>
        <taxon>Actinomycetota</taxon>
        <taxon>Actinomycetes</taxon>
        <taxon>Propionibacteriales</taxon>
        <taxon>Nocardioidaceae</taxon>
        <taxon>Nocardioides</taxon>
    </lineage>
</organism>
<dbReference type="SUPFAM" id="SSF56425">
    <property type="entry name" value="Succinate dehydrogenase/fumarate reductase flavoprotein, catalytic domain"/>
    <property type="match status" value="1"/>
</dbReference>
<evidence type="ECO:0000313" key="6">
    <source>
        <dbReference type="EMBL" id="GAA1518221.1"/>
    </source>
</evidence>
<dbReference type="InterPro" id="IPR003953">
    <property type="entry name" value="FAD-dep_OxRdtase_2_FAD-bd"/>
</dbReference>
<dbReference type="InterPro" id="IPR027477">
    <property type="entry name" value="Succ_DH/fumarate_Rdtase_cat_sf"/>
</dbReference>
<dbReference type="PROSITE" id="PS51257">
    <property type="entry name" value="PROKAR_LIPOPROTEIN"/>
    <property type="match status" value="1"/>
</dbReference>
<dbReference type="RefSeq" id="WP_141005676.1">
    <property type="nucleotide sequence ID" value="NZ_BAAAOR010000016.1"/>
</dbReference>
<dbReference type="SUPFAM" id="SSF51905">
    <property type="entry name" value="FAD/NAD(P)-binding domain"/>
    <property type="match status" value="1"/>
</dbReference>
<protein>
    <submittedName>
        <fullName evidence="6">FAD-dependent oxidoreductase</fullName>
    </submittedName>
</protein>
<keyword evidence="3" id="KW-0274">FAD</keyword>